<accession>A0ABV3R5D7</accession>
<organism evidence="1 2">
    <name type="scientific">Mesorhizobium marinum</name>
    <dbReference type="NCBI Taxonomy" id="3228790"/>
    <lineage>
        <taxon>Bacteria</taxon>
        <taxon>Pseudomonadati</taxon>
        <taxon>Pseudomonadota</taxon>
        <taxon>Alphaproteobacteria</taxon>
        <taxon>Hyphomicrobiales</taxon>
        <taxon>Phyllobacteriaceae</taxon>
        <taxon>Mesorhizobium</taxon>
    </lineage>
</organism>
<comment type="caution">
    <text evidence="1">The sequence shown here is derived from an EMBL/GenBank/DDBJ whole genome shotgun (WGS) entry which is preliminary data.</text>
</comment>
<reference evidence="1 2" key="1">
    <citation type="submission" date="2024-06" db="EMBL/GenBank/DDBJ databases">
        <authorList>
            <person name="Tuo L."/>
        </authorList>
    </citation>
    <scope>NUCLEOTIDE SEQUENCE [LARGE SCALE GENOMIC DNA]</scope>
    <source>
        <strain evidence="1 2">ZMM04-5</strain>
    </source>
</reference>
<evidence type="ECO:0000313" key="2">
    <source>
        <dbReference type="Proteomes" id="UP001556196"/>
    </source>
</evidence>
<gene>
    <name evidence="1" type="ORF">ABUE31_21355</name>
</gene>
<dbReference type="Proteomes" id="UP001556196">
    <property type="component" value="Unassembled WGS sequence"/>
</dbReference>
<dbReference type="PANTHER" id="PTHR33221:SF15">
    <property type="entry name" value="HTH-TYPE TRANSCRIPTIONAL REGULATOR YWGB-RELATED"/>
    <property type="match status" value="1"/>
</dbReference>
<dbReference type="PROSITE" id="PS51197">
    <property type="entry name" value="HTH_RRF2_2"/>
    <property type="match status" value="1"/>
</dbReference>
<dbReference type="InterPro" id="IPR000944">
    <property type="entry name" value="Tscrpt_reg_Rrf2"/>
</dbReference>
<protein>
    <submittedName>
        <fullName evidence="1">Rrf2 family transcriptional regulator</fullName>
    </submittedName>
</protein>
<sequence>MKRNSKLSASLHALVHMAHRPDHAMTSEQIASWLNTNPVVVRRMVAGLREAGILSSTRGHGGGWTLARPADRITLADVTAALDEKLIAFSTEPENPRCLVERAVNRSLDDVRDEVERILAQRLAQVTLADLVAECGAGVSAHLENNHVHDRN</sequence>
<dbReference type="Pfam" id="PF02082">
    <property type="entry name" value="Rrf2"/>
    <property type="match status" value="1"/>
</dbReference>
<evidence type="ECO:0000313" key="1">
    <source>
        <dbReference type="EMBL" id="MEW9808545.1"/>
    </source>
</evidence>
<proteinExistence type="predicted"/>
<name>A0ABV3R5D7_9HYPH</name>
<dbReference type="SUPFAM" id="SSF46785">
    <property type="entry name" value="Winged helix' DNA-binding domain"/>
    <property type="match status" value="1"/>
</dbReference>
<dbReference type="EMBL" id="JBFOCI010000009">
    <property type="protein sequence ID" value="MEW9808545.1"/>
    <property type="molecule type" value="Genomic_DNA"/>
</dbReference>
<dbReference type="Gene3D" id="1.10.10.10">
    <property type="entry name" value="Winged helix-like DNA-binding domain superfamily/Winged helix DNA-binding domain"/>
    <property type="match status" value="1"/>
</dbReference>
<keyword evidence="2" id="KW-1185">Reference proteome</keyword>
<dbReference type="InterPro" id="IPR036388">
    <property type="entry name" value="WH-like_DNA-bd_sf"/>
</dbReference>
<dbReference type="RefSeq" id="WP_367725776.1">
    <property type="nucleotide sequence ID" value="NZ_JBFOCH010000025.1"/>
</dbReference>
<dbReference type="InterPro" id="IPR036390">
    <property type="entry name" value="WH_DNA-bd_sf"/>
</dbReference>
<dbReference type="PANTHER" id="PTHR33221">
    <property type="entry name" value="WINGED HELIX-TURN-HELIX TRANSCRIPTIONAL REGULATOR, RRF2 FAMILY"/>
    <property type="match status" value="1"/>
</dbReference>